<evidence type="ECO:0008006" key="4">
    <source>
        <dbReference type="Google" id="ProtNLM"/>
    </source>
</evidence>
<accession>A0A5M9MN09</accession>
<dbReference type="AlphaFoldDB" id="A0A5M9MN09"/>
<dbReference type="EMBL" id="QUQM01000007">
    <property type="protein sequence ID" value="KAA8645839.1"/>
    <property type="molecule type" value="Genomic_DNA"/>
</dbReference>
<dbReference type="GeneID" id="54329962"/>
<evidence type="ECO:0000313" key="3">
    <source>
        <dbReference type="Proteomes" id="UP000324241"/>
    </source>
</evidence>
<reference evidence="2 3" key="1">
    <citation type="submission" date="2019-08" db="EMBL/GenBank/DDBJ databases">
        <title>The genome sequence of a newly discovered highly antifungal drug resistant Aspergillus species, Aspergillus tanneri NIH 1004.</title>
        <authorList>
            <person name="Mounaud S."/>
            <person name="Singh I."/>
            <person name="Joardar V."/>
            <person name="Pakala S."/>
            <person name="Pakala S."/>
            <person name="Venepally P."/>
            <person name="Chung J.K."/>
            <person name="Losada L."/>
            <person name="Nierman W.C."/>
        </authorList>
    </citation>
    <scope>NUCLEOTIDE SEQUENCE [LARGE SCALE GENOMIC DNA]</scope>
    <source>
        <strain evidence="2 3">NIH1004</strain>
    </source>
</reference>
<comment type="caution">
    <text evidence="2">The sequence shown here is derived from an EMBL/GenBank/DDBJ whole genome shotgun (WGS) entry which is preliminary data.</text>
</comment>
<proteinExistence type="predicted"/>
<gene>
    <name evidence="2" type="ORF">ATNIH1004_007260</name>
</gene>
<dbReference type="Proteomes" id="UP000324241">
    <property type="component" value="Unassembled WGS sequence"/>
</dbReference>
<protein>
    <recommendedName>
        <fullName evidence="4">Alkyl hydroperoxide reductase subunit C/ Thiol specific antioxidant domain-containing protein</fullName>
    </recommendedName>
</protein>
<feature type="compositionally biased region" description="Polar residues" evidence="1">
    <location>
        <begin position="19"/>
        <end position="46"/>
    </location>
</feature>
<feature type="region of interest" description="Disordered" evidence="1">
    <location>
        <begin position="1"/>
        <end position="55"/>
    </location>
</feature>
<evidence type="ECO:0000313" key="2">
    <source>
        <dbReference type="EMBL" id="KAA8645839.1"/>
    </source>
</evidence>
<evidence type="ECO:0000256" key="1">
    <source>
        <dbReference type="SAM" id="MobiDB-lite"/>
    </source>
</evidence>
<dbReference type="RefSeq" id="XP_033425200.1">
    <property type="nucleotide sequence ID" value="XM_033571885.1"/>
</dbReference>
<sequence>MQLRPRRPALNPEGHVSWKTASSQQASLKLMVGQQSTEVTRPTASGPSCPAPQPSEPVLVGQILPDPILDMSLRSHGGEKTSLRAILDQIDGDILVHVFSRTTRKQLREEFERACTRERYPHITLTSVGMSTYPVSIYASISDNALEGIEGLPRFLISDPKKQFLDAMGFVRPSSTSKASATRMRRQGPLRCGFFIVRKDKTLFAKETGTLENVYEAIIRAEKKLHKGWISDLKRMGRPVPPW</sequence>
<dbReference type="OrthoDB" id="10415196at2759"/>
<dbReference type="VEuPathDB" id="FungiDB:EYZ11_011395"/>
<organism evidence="2 3">
    <name type="scientific">Aspergillus tanneri</name>
    <dbReference type="NCBI Taxonomy" id="1220188"/>
    <lineage>
        <taxon>Eukaryota</taxon>
        <taxon>Fungi</taxon>
        <taxon>Dikarya</taxon>
        <taxon>Ascomycota</taxon>
        <taxon>Pezizomycotina</taxon>
        <taxon>Eurotiomycetes</taxon>
        <taxon>Eurotiomycetidae</taxon>
        <taxon>Eurotiales</taxon>
        <taxon>Aspergillaceae</taxon>
        <taxon>Aspergillus</taxon>
        <taxon>Aspergillus subgen. Circumdati</taxon>
    </lineage>
</organism>
<name>A0A5M9MN09_9EURO</name>